<protein>
    <submittedName>
        <fullName evidence="17">TonB-dependent receptor</fullName>
    </submittedName>
</protein>
<evidence type="ECO:0000313" key="17">
    <source>
        <dbReference type="EMBL" id="KAA5532896.1"/>
    </source>
</evidence>
<evidence type="ECO:0000256" key="11">
    <source>
        <dbReference type="ARBA" id="ARBA00023237"/>
    </source>
</evidence>
<dbReference type="InterPro" id="IPR036942">
    <property type="entry name" value="Beta-barrel_TonB_sf"/>
</dbReference>
<organism evidence="17 18">
    <name type="scientific">Paenimyroides baculatum</name>
    <dbReference type="NCBI Taxonomy" id="2608000"/>
    <lineage>
        <taxon>Bacteria</taxon>
        <taxon>Pseudomonadati</taxon>
        <taxon>Bacteroidota</taxon>
        <taxon>Flavobacteriia</taxon>
        <taxon>Flavobacteriales</taxon>
        <taxon>Flavobacteriaceae</taxon>
        <taxon>Paenimyroides</taxon>
    </lineage>
</organism>
<comment type="subcellular location">
    <subcellularLocation>
        <location evidence="1 12">Cell outer membrane</location>
        <topology evidence="1 12">Multi-pass membrane protein</topology>
    </subcellularLocation>
</comment>
<dbReference type="InterPro" id="IPR039426">
    <property type="entry name" value="TonB-dep_rcpt-like"/>
</dbReference>
<evidence type="ECO:0000256" key="13">
    <source>
        <dbReference type="RuleBase" id="RU003357"/>
    </source>
</evidence>
<feature type="chain" id="PRO_5024467008" evidence="14">
    <location>
        <begin position="20"/>
        <end position="722"/>
    </location>
</feature>
<dbReference type="SUPFAM" id="SSF56935">
    <property type="entry name" value="Porins"/>
    <property type="match status" value="1"/>
</dbReference>
<evidence type="ECO:0000313" key="18">
    <source>
        <dbReference type="Proteomes" id="UP000325141"/>
    </source>
</evidence>
<evidence type="ECO:0000259" key="15">
    <source>
        <dbReference type="Pfam" id="PF00593"/>
    </source>
</evidence>
<evidence type="ECO:0000256" key="12">
    <source>
        <dbReference type="PROSITE-ProRule" id="PRU01360"/>
    </source>
</evidence>
<reference evidence="17 18" key="1">
    <citation type="submission" date="2019-09" db="EMBL/GenBank/DDBJ databases">
        <title>Genome sequence and assembly of Flavobacterium sp.</title>
        <authorList>
            <person name="Chhetri G."/>
        </authorList>
    </citation>
    <scope>NUCLEOTIDE SEQUENCE [LARGE SCALE GENOMIC DNA]</scope>
    <source>
        <strain evidence="17 18">SNL9</strain>
    </source>
</reference>
<evidence type="ECO:0000256" key="4">
    <source>
        <dbReference type="ARBA" id="ARBA00022496"/>
    </source>
</evidence>
<keyword evidence="9 13" id="KW-0798">TonB box</keyword>
<evidence type="ECO:0000256" key="1">
    <source>
        <dbReference type="ARBA" id="ARBA00004571"/>
    </source>
</evidence>
<keyword evidence="7" id="KW-0408">Iron</keyword>
<dbReference type="Proteomes" id="UP000325141">
    <property type="component" value="Unassembled WGS sequence"/>
</dbReference>
<accession>A0A5M6CCN9</accession>
<feature type="domain" description="TonB-dependent receptor plug" evidence="16">
    <location>
        <begin position="54"/>
        <end position="148"/>
    </location>
</feature>
<keyword evidence="8" id="KW-0406">Ion transport</keyword>
<gene>
    <name evidence="17" type="ORF">F0460_12685</name>
</gene>
<sequence length="722" mass="79619">MKKLLLIIPAVTVAFDASAQETDSIKSDNLDELIIEAYIQKSVNSSNKMPLKDIENPQVYNVINKNILKEQVVTTFSDAMKNATGVSRLWESTGRGSDGAEFYSMRGFSTQPRLLNGMPSFSNGSLDPANIESIEVIKGPSGTMYGGNLVSYGGLINITTKKPYENFGGEMGYTNGSYGLNRVTADINTPLNKQTSFRLNTAYQYRNSFQDAGFSKSLFFAPSLKFVANDRLTFFVNTEFKSSEAANAPMIFLSRYSPLSFQSIDLFEQNYKKSYTSNDLTIKNPTFNLQAYAVYQLSENWTSTTIVTKTNAKTSGYYHYLWDSANGNEFTRFITKGEAETNATGIQQNFVGTYNIGSVKNKLVAGLDYFQRKFTVGGTGWASYGTVSLIDQADFIVDANNVKQQTMLTTPHVDAALLGTSQALQSAETKIYSAYASNVIEFLPNLSAMISLRADHFTGQPTAYSTDKLKERTTFSPKFGVVYQPIQDKLSVFANFMNGFQYLDAAAIDVTDEDGNIVGRELRYFEPEQANQWEVGTKASLIKDRLSVTASYYDIKVKNKVMGNGIDATQAGEVESKGFEVSVLGSPINGLNIIVGYSHNDNKVINDAADSGYLGLRTEEAGPENLFNFWANYTVQQGALKNFGLGFGANSASKLLTLNRSTIGTFALPGYTVFNAALSYNAEKYSAVLKVDNLTNEKYFIGWSTINPQFARSISLGLNYKF</sequence>
<keyword evidence="4" id="KW-0410">Iron transport</keyword>
<keyword evidence="6 14" id="KW-0732">Signal</keyword>
<dbReference type="Gene3D" id="2.40.170.20">
    <property type="entry name" value="TonB-dependent receptor, beta-barrel domain"/>
    <property type="match status" value="1"/>
</dbReference>
<dbReference type="CDD" id="cd01347">
    <property type="entry name" value="ligand_gated_channel"/>
    <property type="match status" value="1"/>
</dbReference>
<keyword evidence="11 12" id="KW-0998">Cell outer membrane</keyword>
<evidence type="ECO:0000256" key="3">
    <source>
        <dbReference type="ARBA" id="ARBA00022452"/>
    </source>
</evidence>
<keyword evidence="18" id="KW-1185">Reference proteome</keyword>
<evidence type="ECO:0000256" key="6">
    <source>
        <dbReference type="ARBA" id="ARBA00022729"/>
    </source>
</evidence>
<dbReference type="Pfam" id="PF07715">
    <property type="entry name" value="Plug"/>
    <property type="match status" value="1"/>
</dbReference>
<evidence type="ECO:0000256" key="7">
    <source>
        <dbReference type="ARBA" id="ARBA00023004"/>
    </source>
</evidence>
<dbReference type="PANTHER" id="PTHR32552:SF68">
    <property type="entry name" value="FERRICHROME OUTER MEMBRANE TRANSPORTER_PHAGE RECEPTOR"/>
    <property type="match status" value="1"/>
</dbReference>
<evidence type="ECO:0000259" key="16">
    <source>
        <dbReference type="Pfam" id="PF07715"/>
    </source>
</evidence>
<evidence type="ECO:0000256" key="5">
    <source>
        <dbReference type="ARBA" id="ARBA00022692"/>
    </source>
</evidence>
<keyword evidence="2 12" id="KW-0813">Transport</keyword>
<dbReference type="InterPro" id="IPR037066">
    <property type="entry name" value="Plug_dom_sf"/>
</dbReference>
<dbReference type="RefSeq" id="WP_150013784.1">
    <property type="nucleotide sequence ID" value="NZ_VWSG01000010.1"/>
</dbReference>
<dbReference type="EMBL" id="VWSG01000010">
    <property type="protein sequence ID" value="KAA5532896.1"/>
    <property type="molecule type" value="Genomic_DNA"/>
</dbReference>
<evidence type="ECO:0000256" key="14">
    <source>
        <dbReference type="SAM" id="SignalP"/>
    </source>
</evidence>
<dbReference type="PROSITE" id="PS52016">
    <property type="entry name" value="TONB_DEPENDENT_REC_3"/>
    <property type="match status" value="1"/>
</dbReference>
<dbReference type="InterPro" id="IPR012910">
    <property type="entry name" value="Plug_dom"/>
</dbReference>
<dbReference type="GO" id="GO:0009279">
    <property type="term" value="C:cell outer membrane"/>
    <property type="evidence" value="ECO:0007669"/>
    <property type="project" value="UniProtKB-SubCell"/>
</dbReference>
<comment type="similarity">
    <text evidence="12 13">Belongs to the TonB-dependent receptor family.</text>
</comment>
<keyword evidence="17" id="KW-0675">Receptor</keyword>
<feature type="signal peptide" evidence="14">
    <location>
        <begin position="1"/>
        <end position="19"/>
    </location>
</feature>
<dbReference type="AlphaFoldDB" id="A0A5M6CCN9"/>
<evidence type="ECO:0000256" key="8">
    <source>
        <dbReference type="ARBA" id="ARBA00023065"/>
    </source>
</evidence>
<evidence type="ECO:0000256" key="10">
    <source>
        <dbReference type="ARBA" id="ARBA00023136"/>
    </source>
</evidence>
<dbReference type="InterPro" id="IPR000531">
    <property type="entry name" value="Beta-barrel_TonB"/>
</dbReference>
<dbReference type="PANTHER" id="PTHR32552">
    <property type="entry name" value="FERRICHROME IRON RECEPTOR-RELATED"/>
    <property type="match status" value="1"/>
</dbReference>
<evidence type="ECO:0000256" key="9">
    <source>
        <dbReference type="ARBA" id="ARBA00023077"/>
    </source>
</evidence>
<keyword evidence="5 12" id="KW-0812">Transmembrane</keyword>
<keyword evidence="10 12" id="KW-0472">Membrane</keyword>
<dbReference type="GO" id="GO:0015344">
    <property type="term" value="F:siderophore uptake transmembrane transporter activity"/>
    <property type="evidence" value="ECO:0007669"/>
    <property type="project" value="TreeGrafter"/>
</dbReference>
<dbReference type="Gene3D" id="2.170.130.10">
    <property type="entry name" value="TonB-dependent receptor, plug domain"/>
    <property type="match status" value="1"/>
</dbReference>
<feature type="domain" description="TonB-dependent receptor-like beta-barrel" evidence="15">
    <location>
        <begin position="267"/>
        <end position="694"/>
    </location>
</feature>
<proteinExistence type="inferred from homology"/>
<evidence type="ECO:0000256" key="2">
    <source>
        <dbReference type="ARBA" id="ARBA00022448"/>
    </source>
</evidence>
<dbReference type="Pfam" id="PF00593">
    <property type="entry name" value="TonB_dep_Rec_b-barrel"/>
    <property type="match status" value="1"/>
</dbReference>
<name>A0A5M6CCN9_9FLAO</name>
<keyword evidence="3 12" id="KW-1134">Transmembrane beta strand</keyword>
<comment type="caution">
    <text evidence="17">The sequence shown here is derived from an EMBL/GenBank/DDBJ whole genome shotgun (WGS) entry which is preliminary data.</text>
</comment>